<dbReference type="OrthoDB" id="9785695at2"/>
<dbReference type="GO" id="GO:0046872">
    <property type="term" value="F:metal ion binding"/>
    <property type="evidence" value="ECO:0007669"/>
    <property type="project" value="UniProtKB-KW"/>
</dbReference>
<comment type="cofactor">
    <cofactor evidence="2">
        <name>Mg(2+)</name>
        <dbReference type="ChEBI" id="CHEBI:18420"/>
    </cofactor>
</comment>
<dbReference type="Proteomes" id="UP000032679">
    <property type="component" value="Unassembled WGS sequence"/>
</dbReference>
<dbReference type="GO" id="GO:0008934">
    <property type="term" value="F:inositol monophosphate 1-phosphatase activity"/>
    <property type="evidence" value="ECO:0007669"/>
    <property type="project" value="TreeGrafter"/>
</dbReference>
<dbReference type="PANTHER" id="PTHR20854:SF4">
    <property type="entry name" value="INOSITOL-1-MONOPHOSPHATASE-RELATED"/>
    <property type="match status" value="1"/>
</dbReference>
<feature type="binding site" evidence="2">
    <location>
        <position position="72"/>
    </location>
    <ligand>
        <name>Mg(2+)</name>
        <dbReference type="ChEBI" id="CHEBI:18420"/>
        <label>1</label>
        <note>catalytic</note>
    </ligand>
</feature>
<feature type="binding site" evidence="2">
    <location>
        <position position="95"/>
    </location>
    <ligand>
        <name>Mg(2+)</name>
        <dbReference type="ChEBI" id="CHEBI:18420"/>
        <label>1</label>
        <note>catalytic</note>
    </ligand>
</feature>
<evidence type="ECO:0000313" key="4">
    <source>
        <dbReference type="Proteomes" id="UP000032679"/>
    </source>
</evidence>
<gene>
    <name evidence="3" type="ORF">Tasa_014_017</name>
</gene>
<dbReference type="SUPFAM" id="SSF56655">
    <property type="entry name" value="Carbohydrate phosphatase"/>
    <property type="match status" value="1"/>
</dbReference>
<sequence>MTVTRHELDQLLAILREAAAIEIMPRFRRLDPTEIHSKGDPLDLVTCADEGAERFVADRVVTLWPGTAMVGEEACARGPEPLAALTTARRAVVLDPIDGTANFAAGTPLFGVMAAIVEDGQVEASAILDPVSGDAALALRREGAWLDRDGRALRPLRAAAPAALSAMVGKTAWRSLPAAMREQATGFLARVGGLWDYRCAAHEYLQAADGHCHFLMYTRTLPWDHLPGSLLLQEAGAYGAHFDGTPYTPGHLKGGLLYAPDQASWLTLRDGMGLSGLH</sequence>
<name>A0A0D6MKJ5_9PROT</name>
<reference evidence="3 4" key="1">
    <citation type="submission" date="2012-10" db="EMBL/GenBank/DDBJ databases">
        <title>Genome sequencing of Tanticharoenia sakaeratensis NBRC 103193.</title>
        <authorList>
            <person name="Azuma Y."/>
            <person name="Hadano H."/>
            <person name="Hirakawa H."/>
            <person name="Matsushita K."/>
        </authorList>
    </citation>
    <scope>NUCLEOTIDE SEQUENCE [LARGE SCALE GENOMIC DNA]</scope>
    <source>
        <strain evidence="3 4">NBRC 103193</strain>
    </source>
</reference>
<evidence type="ECO:0000256" key="1">
    <source>
        <dbReference type="ARBA" id="ARBA00009759"/>
    </source>
</evidence>
<dbReference type="EMBL" id="BALE01000014">
    <property type="protein sequence ID" value="GAN53996.1"/>
    <property type="molecule type" value="Genomic_DNA"/>
</dbReference>
<evidence type="ECO:0000256" key="2">
    <source>
        <dbReference type="PIRSR" id="PIRSR600760-2"/>
    </source>
</evidence>
<organism evidence="3 4">
    <name type="scientific">Tanticharoenia sakaeratensis NBRC 103193</name>
    <dbReference type="NCBI Taxonomy" id="1231623"/>
    <lineage>
        <taxon>Bacteria</taxon>
        <taxon>Pseudomonadati</taxon>
        <taxon>Pseudomonadota</taxon>
        <taxon>Alphaproteobacteria</taxon>
        <taxon>Acetobacterales</taxon>
        <taxon>Acetobacteraceae</taxon>
        <taxon>Tanticharoenia</taxon>
    </lineage>
</organism>
<dbReference type="Gene3D" id="3.30.540.10">
    <property type="entry name" value="Fructose-1,6-Bisphosphatase, subunit A, domain 1"/>
    <property type="match status" value="1"/>
</dbReference>
<dbReference type="PRINTS" id="PR00377">
    <property type="entry name" value="IMPHPHTASES"/>
</dbReference>
<keyword evidence="4" id="KW-1185">Reference proteome</keyword>
<dbReference type="PANTHER" id="PTHR20854">
    <property type="entry name" value="INOSITOL MONOPHOSPHATASE"/>
    <property type="match status" value="1"/>
</dbReference>
<feature type="binding site" evidence="2">
    <location>
        <position position="97"/>
    </location>
    <ligand>
        <name>Mg(2+)</name>
        <dbReference type="ChEBI" id="CHEBI:18420"/>
        <label>1</label>
        <note>catalytic</note>
    </ligand>
</feature>
<accession>A0A0D6MKJ5</accession>
<comment type="similarity">
    <text evidence="1">Belongs to the inositol monophosphatase superfamily.</text>
</comment>
<dbReference type="GO" id="GO:0007165">
    <property type="term" value="P:signal transduction"/>
    <property type="evidence" value="ECO:0007669"/>
    <property type="project" value="TreeGrafter"/>
</dbReference>
<evidence type="ECO:0000313" key="3">
    <source>
        <dbReference type="EMBL" id="GAN53996.1"/>
    </source>
</evidence>
<dbReference type="Pfam" id="PF00459">
    <property type="entry name" value="Inositol_P"/>
    <property type="match status" value="1"/>
</dbReference>
<comment type="caution">
    <text evidence="3">The sequence shown here is derived from an EMBL/GenBank/DDBJ whole genome shotgun (WGS) entry which is preliminary data.</text>
</comment>
<dbReference type="GO" id="GO:0006020">
    <property type="term" value="P:inositol metabolic process"/>
    <property type="evidence" value="ECO:0007669"/>
    <property type="project" value="TreeGrafter"/>
</dbReference>
<protein>
    <submittedName>
        <fullName evidence="3">Inositol monophosphatase</fullName>
    </submittedName>
</protein>
<dbReference type="AlphaFoldDB" id="A0A0D6MKJ5"/>
<keyword evidence="2" id="KW-0479">Metal-binding</keyword>
<feature type="binding site" evidence="2">
    <location>
        <position position="224"/>
    </location>
    <ligand>
        <name>Mg(2+)</name>
        <dbReference type="ChEBI" id="CHEBI:18420"/>
        <label>1</label>
        <note>catalytic</note>
    </ligand>
</feature>
<dbReference type="RefSeq" id="WP_048848497.1">
    <property type="nucleotide sequence ID" value="NZ_BALE01000014.1"/>
</dbReference>
<dbReference type="InterPro" id="IPR000760">
    <property type="entry name" value="Inositol_monophosphatase-like"/>
</dbReference>
<dbReference type="STRING" id="1231623.Tasa_014_017"/>
<dbReference type="Gene3D" id="3.40.190.80">
    <property type="match status" value="1"/>
</dbReference>
<feature type="binding site" evidence="2">
    <location>
        <position position="98"/>
    </location>
    <ligand>
        <name>Mg(2+)</name>
        <dbReference type="ChEBI" id="CHEBI:18420"/>
        <label>1</label>
        <note>catalytic</note>
    </ligand>
</feature>
<proteinExistence type="inferred from homology"/>
<keyword evidence="2" id="KW-0460">Magnesium</keyword>